<feature type="region of interest" description="Disordered" evidence="1">
    <location>
        <begin position="209"/>
        <end position="251"/>
    </location>
</feature>
<dbReference type="Proteomes" id="UP001305647">
    <property type="component" value="Unassembled WGS sequence"/>
</dbReference>
<feature type="compositionally biased region" description="Basic and acidic residues" evidence="1">
    <location>
        <begin position="224"/>
        <end position="234"/>
    </location>
</feature>
<accession>A0AAN6Q5X2</accession>
<feature type="region of interest" description="Disordered" evidence="1">
    <location>
        <begin position="558"/>
        <end position="646"/>
    </location>
</feature>
<feature type="region of interest" description="Disordered" evidence="1">
    <location>
        <begin position="357"/>
        <end position="410"/>
    </location>
</feature>
<keyword evidence="4" id="KW-1185">Reference proteome</keyword>
<feature type="compositionally biased region" description="Polar residues" evidence="1">
    <location>
        <begin position="632"/>
        <end position="646"/>
    </location>
</feature>
<proteinExistence type="predicted"/>
<dbReference type="InterPro" id="IPR025124">
    <property type="entry name" value="Gag1-like_clamp"/>
</dbReference>
<evidence type="ECO:0000256" key="1">
    <source>
        <dbReference type="SAM" id="MobiDB-lite"/>
    </source>
</evidence>
<name>A0AAN6Q5X2_9PEZI</name>
<dbReference type="PANTHER" id="PTHR28065">
    <property type="entry name" value="FREQUENIN"/>
    <property type="match status" value="1"/>
</dbReference>
<sequence>MHSDKHRPLISSETQELSNEELAPGGGGSLGSGKVKARKFGAGGSFPRPAGEPSMSQSQQDRDGQAGLGPEFEVEDNGGLGKPSLLGKDIIPPSPLASPHPKCHLQPPALRGSVPIKTATRSPSRAASASGDLESPALPVNHTPPSTMIFSDLYKSPKTTFTKIRNSFPHGIPPPPDLDADLVSRDKARNKEAVKKYLDDKVRNDWDFTWPPMVDSPPAPAVHSADEETPRDLGEEADSESDAESVYSTISEDPLHFRPRAEWTSDLSDSDELHPPASPFRFDSPESVGAAVRNSAETKRTRRRRAVRDEMKWNPGLSCFEARRNAWTGAKTVRVKPKPPSPISPSSARRLFWRHHRTQSSVSHAGAIASPGSPPTPPSPLQHTATRTSTADGSESDSAGAQRTSLQEPAAPAVLYPVQTVLPVPPPLLPPQNPMRASVQPSMYGSLYDKVVVHNMQPSCPVNLADMLRACVVGWKRDGEWPPKPSYPAPAPVQTTNAEVLAARQRKAQQQRSKNATAATATNANAGGRRLSLVGFFNGGGAAGHRTAAVVTTTAAMAQEGAGDRKDSREGKENGHVPGHSQSHSDEGAGSSGKALFRRSLQKVLSLGQHGHAHGGAAANGTVGGNGAGASLSPTSPTTKELTAAG</sequence>
<reference evidence="3" key="1">
    <citation type="journal article" date="2023" name="Mol. Phylogenet. Evol.">
        <title>Genome-scale phylogeny and comparative genomics of the fungal order Sordariales.</title>
        <authorList>
            <person name="Hensen N."/>
            <person name="Bonometti L."/>
            <person name="Westerberg I."/>
            <person name="Brannstrom I.O."/>
            <person name="Guillou S."/>
            <person name="Cros-Aarteil S."/>
            <person name="Calhoun S."/>
            <person name="Haridas S."/>
            <person name="Kuo A."/>
            <person name="Mondo S."/>
            <person name="Pangilinan J."/>
            <person name="Riley R."/>
            <person name="LaButti K."/>
            <person name="Andreopoulos B."/>
            <person name="Lipzen A."/>
            <person name="Chen C."/>
            <person name="Yan M."/>
            <person name="Daum C."/>
            <person name="Ng V."/>
            <person name="Clum A."/>
            <person name="Steindorff A."/>
            <person name="Ohm R.A."/>
            <person name="Martin F."/>
            <person name="Silar P."/>
            <person name="Natvig D.O."/>
            <person name="Lalanne C."/>
            <person name="Gautier V."/>
            <person name="Ament-Velasquez S.L."/>
            <person name="Kruys A."/>
            <person name="Hutchinson M.I."/>
            <person name="Powell A.J."/>
            <person name="Barry K."/>
            <person name="Miller A.N."/>
            <person name="Grigoriev I.V."/>
            <person name="Debuchy R."/>
            <person name="Gladieux P."/>
            <person name="Hiltunen Thoren M."/>
            <person name="Johannesson H."/>
        </authorList>
    </citation>
    <scope>NUCLEOTIDE SEQUENCE</scope>
    <source>
        <strain evidence="3">CBS 757.83</strain>
    </source>
</reference>
<feature type="compositionally biased region" description="Polar residues" evidence="1">
    <location>
        <begin position="381"/>
        <end position="407"/>
    </location>
</feature>
<feature type="region of interest" description="Disordered" evidence="1">
    <location>
        <begin position="503"/>
        <end position="523"/>
    </location>
</feature>
<dbReference type="AlphaFoldDB" id="A0AAN6Q5X2"/>
<evidence type="ECO:0000259" key="2">
    <source>
        <dbReference type="Pfam" id="PF13259"/>
    </source>
</evidence>
<feature type="compositionally biased region" description="Low complexity" evidence="1">
    <location>
        <begin position="510"/>
        <end position="523"/>
    </location>
</feature>
<dbReference type="Pfam" id="PF13259">
    <property type="entry name" value="clamp_Gag1-like"/>
    <property type="match status" value="1"/>
</dbReference>
<feature type="region of interest" description="Disordered" evidence="1">
    <location>
        <begin position="1"/>
        <end position="145"/>
    </location>
</feature>
<feature type="domain" description="Gag1-like clamp" evidence="2">
    <location>
        <begin position="278"/>
        <end position="482"/>
    </location>
</feature>
<reference evidence="3" key="2">
    <citation type="submission" date="2023-05" db="EMBL/GenBank/DDBJ databases">
        <authorList>
            <consortium name="Lawrence Berkeley National Laboratory"/>
            <person name="Steindorff A."/>
            <person name="Hensen N."/>
            <person name="Bonometti L."/>
            <person name="Westerberg I."/>
            <person name="Brannstrom I.O."/>
            <person name="Guillou S."/>
            <person name="Cros-Aarteil S."/>
            <person name="Calhoun S."/>
            <person name="Haridas S."/>
            <person name="Kuo A."/>
            <person name="Mondo S."/>
            <person name="Pangilinan J."/>
            <person name="Riley R."/>
            <person name="Labutti K."/>
            <person name="Andreopoulos B."/>
            <person name="Lipzen A."/>
            <person name="Chen C."/>
            <person name="Yanf M."/>
            <person name="Daum C."/>
            <person name="Ng V."/>
            <person name="Clum A."/>
            <person name="Ohm R."/>
            <person name="Martin F."/>
            <person name="Silar P."/>
            <person name="Natvig D."/>
            <person name="Lalanne C."/>
            <person name="Gautier V."/>
            <person name="Ament-Velasquez S.L."/>
            <person name="Kruys A."/>
            <person name="Hutchinson M.I."/>
            <person name="Powell A.J."/>
            <person name="Barry K."/>
            <person name="Miller A.N."/>
            <person name="Grigoriev I.V."/>
            <person name="Debuchy R."/>
            <person name="Gladieux P."/>
            <person name="Thoren M.H."/>
            <person name="Johannesson H."/>
        </authorList>
    </citation>
    <scope>NUCLEOTIDE SEQUENCE</scope>
    <source>
        <strain evidence="3">CBS 757.83</strain>
    </source>
</reference>
<protein>
    <recommendedName>
        <fullName evidence="2">Gag1-like clamp domain-containing protein</fullName>
    </recommendedName>
</protein>
<dbReference type="InterPro" id="IPR053274">
    <property type="entry name" value="Fluconazole_resistance"/>
</dbReference>
<feature type="compositionally biased region" description="Low complexity" evidence="1">
    <location>
        <begin position="118"/>
        <end position="130"/>
    </location>
</feature>
<feature type="region of interest" description="Disordered" evidence="1">
    <location>
        <begin position="266"/>
        <end position="309"/>
    </location>
</feature>
<gene>
    <name evidence="3" type="ORF">N658DRAFT_496259</name>
</gene>
<feature type="compositionally biased region" description="Basic and acidic residues" evidence="1">
    <location>
        <begin position="562"/>
        <end position="575"/>
    </location>
</feature>
<evidence type="ECO:0000313" key="3">
    <source>
        <dbReference type="EMBL" id="KAK4101392.1"/>
    </source>
</evidence>
<dbReference type="EMBL" id="MU863635">
    <property type="protein sequence ID" value="KAK4101392.1"/>
    <property type="molecule type" value="Genomic_DNA"/>
</dbReference>
<dbReference type="PANTHER" id="PTHR28065:SF1">
    <property type="entry name" value="DUF4050 DOMAIN-CONTAINING PROTEIN"/>
    <property type="match status" value="1"/>
</dbReference>
<evidence type="ECO:0000313" key="4">
    <source>
        <dbReference type="Proteomes" id="UP001305647"/>
    </source>
</evidence>
<comment type="caution">
    <text evidence="3">The sequence shown here is derived from an EMBL/GenBank/DDBJ whole genome shotgun (WGS) entry which is preliminary data.</text>
</comment>
<organism evidence="3 4">
    <name type="scientific">Parathielavia hyrcaniae</name>
    <dbReference type="NCBI Taxonomy" id="113614"/>
    <lineage>
        <taxon>Eukaryota</taxon>
        <taxon>Fungi</taxon>
        <taxon>Dikarya</taxon>
        <taxon>Ascomycota</taxon>
        <taxon>Pezizomycotina</taxon>
        <taxon>Sordariomycetes</taxon>
        <taxon>Sordariomycetidae</taxon>
        <taxon>Sordariales</taxon>
        <taxon>Chaetomiaceae</taxon>
        <taxon>Parathielavia</taxon>
    </lineage>
</organism>